<protein>
    <submittedName>
        <fullName evidence="6">LacI family DNA-binding transcriptional regulator</fullName>
    </submittedName>
</protein>
<evidence type="ECO:0000256" key="3">
    <source>
        <dbReference type="ARBA" id="ARBA00023125"/>
    </source>
</evidence>
<dbReference type="Proteomes" id="UP001596052">
    <property type="component" value="Unassembled WGS sequence"/>
</dbReference>
<dbReference type="EMBL" id="JBHSMQ010000001">
    <property type="protein sequence ID" value="MFC5453554.1"/>
    <property type="molecule type" value="Genomic_DNA"/>
</dbReference>
<dbReference type="CDD" id="cd01392">
    <property type="entry name" value="HTH_LacI"/>
    <property type="match status" value="1"/>
</dbReference>
<dbReference type="GO" id="GO:0003677">
    <property type="term" value="F:DNA binding"/>
    <property type="evidence" value="ECO:0007669"/>
    <property type="project" value="UniProtKB-KW"/>
</dbReference>
<sequence>MNDIALRLGISKMTVSRALRGGKHVEAELKGKILQAAAELGYRPDPEIAKLMTHMRRTRKTSAPQTLAFVWAERSSRERESSSWSQQLVLGAHRQAEKLGFKLEEFHLAARGMTGRRLSEILEARGIPGFILSPLVSRSRGHVSMAWEKFCSVVIGLGYARPQLHRVHHHHYLGMMTALRMLKKQGYKRIGFYCGSTINERMFRAWSASFLAHHPLTKPGELLALRKSLNCSDFQEWLRRAKPEVVIDGGHLVKEWLEEMPRDRRPQHVSLGWRADMPEVAGVDQQADVLGAAAVDLLVTQYQQNERGIPESPRIVMTEGVWRTAQLEKAEPRRTGGVKGRVDG</sequence>
<keyword evidence="3 6" id="KW-0238">DNA-binding</keyword>
<dbReference type="InterPro" id="IPR010982">
    <property type="entry name" value="Lambda_DNA-bd_dom_sf"/>
</dbReference>
<dbReference type="SMART" id="SM00354">
    <property type="entry name" value="HTH_LACI"/>
    <property type="match status" value="1"/>
</dbReference>
<evidence type="ECO:0000256" key="1">
    <source>
        <dbReference type="ARBA" id="ARBA00022491"/>
    </source>
</evidence>
<dbReference type="InterPro" id="IPR000843">
    <property type="entry name" value="HTH_LacI"/>
</dbReference>
<dbReference type="PANTHER" id="PTHR30146:SF148">
    <property type="entry name" value="HTH-TYPE TRANSCRIPTIONAL REPRESSOR PURR-RELATED"/>
    <property type="match status" value="1"/>
</dbReference>
<evidence type="ECO:0000256" key="2">
    <source>
        <dbReference type="ARBA" id="ARBA00023015"/>
    </source>
</evidence>
<keyword evidence="7" id="KW-1185">Reference proteome</keyword>
<proteinExistence type="predicted"/>
<organism evidence="6 7">
    <name type="scientific">Prosthecobacter fluviatilis</name>
    <dbReference type="NCBI Taxonomy" id="445931"/>
    <lineage>
        <taxon>Bacteria</taxon>
        <taxon>Pseudomonadati</taxon>
        <taxon>Verrucomicrobiota</taxon>
        <taxon>Verrucomicrobiia</taxon>
        <taxon>Verrucomicrobiales</taxon>
        <taxon>Verrucomicrobiaceae</taxon>
        <taxon>Prosthecobacter</taxon>
    </lineage>
</organism>
<evidence type="ECO:0000313" key="6">
    <source>
        <dbReference type="EMBL" id="MFC5453554.1"/>
    </source>
</evidence>
<dbReference type="RefSeq" id="WP_377162740.1">
    <property type="nucleotide sequence ID" value="NZ_JBHSMQ010000001.1"/>
</dbReference>
<keyword evidence="1" id="KW-0678">Repressor</keyword>
<dbReference type="InterPro" id="IPR028082">
    <property type="entry name" value="Peripla_BP_I"/>
</dbReference>
<evidence type="ECO:0000256" key="4">
    <source>
        <dbReference type="ARBA" id="ARBA00023163"/>
    </source>
</evidence>
<keyword evidence="4" id="KW-0804">Transcription</keyword>
<comment type="caution">
    <text evidence="6">The sequence shown here is derived from an EMBL/GenBank/DDBJ whole genome shotgun (WGS) entry which is preliminary data.</text>
</comment>
<dbReference type="PANTHER" id="PTHR30146">
    <property type="entry name" value="LACI-RELATED TRANSCRIPTIONAL REPRESSOR"/>
    <property type="match status" value="1"/>
</dbReference>
<keyword evidence="2" id="KW-0805">Transcription regulation</keyword>
<name>A0ABW0KJT0_9BACT</name>
<dbReference type="Pfam" id="PF00356">
    <property type="entry name" value="LacI"/>
    <property type="match status" value="1"/>
</dbReference>
<evidence type="ECO:0000259" key="5">
    <source>
        <dbReference type="PROSITE" id="PS50932"/>
    </source>
</evidence>
<dbReference type="Gene3D" id="1.10.260.40">
    <property type="entry name" value="lambda repressor-like DNA-binding domains"/>
    <property type="match status" value="1"/>
</dbReference>
<reference evidence="7" key="1">
    <citation type="journal article" date="2019" name="Int. J. Syst. Evol. Microbiol.">
        <title>The Global Catalogue of Microorganisms (GCM) 10K type strain sequencing project: providing services to taxonomists for standard genome sequencing and annotation.</title>
        <authorList>
            <consortium name="The Broad Institute Genomics Platform"/>
            <consortium name="The Broad Institute Genome Sequencing Center for Infectious Disease"/>
            <person name="Wu L."/>
            <person name="Ma J."/>
        </authorList>
    </citation>
    <scope>NUCLEOTIDE SEQUENCE [LARGE SCALE GENOMIC DNA]</scope>
    <source>
        <strain evidence="7">CGMCC 4.1469</strain>
    </source>
</reference>
<gene>
    <name evidence="6" type="ORF">ACFQDI_01695</name>
</gene>
<dbReference type="PROSITE" id="PS50932">
    <property type="entry name" value="HTH_LACI_2"/>
    <property type="match status" value="1"/>
</dbReference>
<dbReference type="SUPFAM" id="SSF47413">
    <property type="entry name" value="lambda repressor-like DNA-binding domains"/>
    <property type="match status" value="1"/>
</dbReference>
<dbReference type="Gene3D" id="3.40.50.2300">
    <property type="match status" value="1"/>
</dbReference>
<feature type="domain" description="HTH lacI-type" evidence="5">
    <location>
        <begin position="1"/>
        <end position="53"/>
    </location>
</feature>
<accession>A0ABW0KJT0</accession>
<evidence type="ECO:0000313" key="7">
    <source>
        <dbReference type="Proteomes" id="UP001596052"/>
    </source>
</evidence>
<dbReference type="SUPFAM" id="SSF53822">
    <property type="entry name" value="Periplasmic binding protein-like I"/>
    <property type="match status" value="1"/>
</dbReference>